<organism evidence="1 2">
    <name type="scientific">Pleurotus cornucopiae</name>
    <name type="common">Cornucopia mushroom</name>
    <dbReference type="NCBI Taxonomy" id="5321"/>
    <lineage>
        <taxon>Eukaryota</taxon>
        <taxon>Fungi</taxon>
        <taxon>Dikarya</taxon>
        <taxon>Basidiomycota</taxon>
        <taxon>Agaricomycotina</taxon>
        <taxon>Agaricomycetes</taxon>
        <taxon>Agaricomycetidae</taxon>
        <taxon>Agaricales</taxon>
        <taxon>Pleurotineae</taxon>
        <taxon>Pleurotaceae</taxon>
        <taxon>Pleurotus</taxon>
    </lineage>
</organism>
<proteinExistence type="predicted"/>
<name>A0ACB7IGS7_PLECO</name>
<reference evidence="1 2" key="1">
    <citation type="journal article" date="2021" name="Appl. Environ. Microbiol.">
        <title>Genetic linkage and physical mapping for an oyster mushroom Pleurotus cornucopiae and QTL analysis for the trait cap color.</title>
        <authorList>
            <person name="Zhang Y."/>
            <person name="Gao W."/>
            <person name="Sonnenberg A."/>
            <person name="Chen Q."/>
            <person name="Zhang J."/>
            <person name="Huang C."/>
        </authorList>
    </citation>
    <scope>NUCLEOTIDE SEQUENCE [LARGE SCALE GENOMIC DNA]</scope>
    <source>
        <strain evidence="1">CCMSSC00406</strain>
    </source>
</reference>
<sequence>MDTFTTLLESLSSDPATSDDAHDLPSPSFEDILVDEERYGGGTTSAWAPHYAYFDEGVDAGPMNSERYTDHRLSQAEVV</sequence>
<keyword evidence="2" id="KW-1185">Reference proteome</keyword>
<protein>
    <submittedName>
        <fullName evidence="1">Uncharacterized protein</fullName>
    </submittedName>
</protein>
<dbReference type="EMBL" id="WQMT02000011">
    <property type="protein sequence ID" value="KAG9217557.1"/>
    <property type="molecule type" value="Genomic_DNA"/>
</dbReference>
<evidence type="ECO:0000313" key="1">
    <source>
        <dbReference type="EMBL" id="KAG9217557.1"/>
    </source>
</evidence>
<comment type="caution">
    <text evidence="1">The sequence shown here is derived from an EMBL/GenBank/DDBJ whole genome shotgun (WGS) entry which is preliminary data.</text>
</comment>
<dbReference type="Proteomes" id="UP000824881">
    <property type="component" value="Unassembled WGS sequence"/>
</dbReference>
<evidence type="ECO:0000313" key="2">
    <source>
        <dbReference type="Proteomes" id="UP000824881"/>
    </source>
</evidence>
<gene>
    <name evidence="1" type="ORF">CCMSSC00406_0008484</name>
</gene>
<accession>A0ACB7IGS7</accession>